<feature type="signal peptide" evidence="1">
    <location>
        <begin position="1"/>
        <end position="24"/>
    </location>
</feature>
<accession>A0A250WRZ5</accession>
<dbReference type="EMBL" id="BEGY01000003">
    <property type="protein sequence ID" value="GAX73476.1"/>
    <property type="molecule type" value="Genomic_DNA"/>
</dbReference>
<organism evidence="2 3">
    <name type="scientific">Chlamydomonas eustigma</name>
    <dbReference type="NCBI Taxonomy" id="1157962"/>
    <lineage>
        <taxon>Eukaryota</taxon>
        <taxon>Viridiplantae</taxon>
        <taxon>Chlorophyta</taxon>
        <taxon>core chlorophytes</taxon>
        <taxon>Chlorophyceae</taxon>
        <taxon>CS clade</taxon>
        <taxon>Chlamydomonadales</taxon>
        <taxon>Chlamydomonadaceae</taxon>
        <taxon>Chlamydomonas</taxon>
    </lineage>
</organism>
<evidence type="ECO:0008006" key="4">
    <source>
        <dbReference type="Google" id="ProtNLM"/>
    </source>
</evidence>
<proteinExistence type="predicted"/>
<sequence>MCTLCWVLGVMCFITSQFQREVSASGNAKLDELMRLVKRMKEYQTELPEALLSQAVGMQGDTSRMENFIEKMLQGKRVKIALLGGSLSLRGANYGDEAFIHQVHKWLELTVVEGCREEVEKRRGDEASSAHVVNGGQGTDAFIDLHITTDPRYLATGHLCEHSHVEFINLAVPAAGPGYTERCVLQHLPEDVDMIIIDFGCNDYMESKYFSHPERHAYERILRAILSRPSRPAILNFEAFSWKQSTGIFYGSGTSGGILAQEKHNLITEYYGEVQVLSVRAALYQVLNATDNPQHLIYIWQEHAFSDFLHVAPLGHRWYADIIITYLRGQALGMTAKLIAAAYLKSAGLSGSLLMADTASIATPGTTIAGRTDGVLGQQGRGDRTCFVPGRRNTSYPVLCSKDTLNAGGPLSNKLALKPPFFPGNEVHPFGICSVGKQFESVALSPHTGWEWIDEGRLSKQAGGVGGAVVQSQGSSSVAGGISSIDSSLLSKWGFVSHQVDSELVLRIPVDRQALKVAQAALSIKTGSSMEGKVLAWLIYLQSYQGMGQAAVSCEGGCRCRAFHIDAHKAEKASVPALASFSLNITSPTPADCAVKVKVLPTSSSEGDGHKFKVIGITTSATSVWHLEEIFMRDTLPGMLRIQMSGPHFSNKATMNIIT</sequence>
<evidence type="ECO:0000313" key="2">
    <source>
        <dbReference type="EMBL" id="GAX73476.1"/>
    </source>
</evidence>
<dbReference type="AlphaFoldDB" id="A0A250WRZ5"/>
<dbReference type="PANTHER" id="PTHR34407">
    <property type="entry name" value="EXPRESSED PROTEIN"/>
    <property type="match status" value="1"/>
</dbReference>
<keyword evidence="1" id="KW-0732">Signal</keyword>
<evidence type="ECO:0000313" key="3">
    <source>
        <dbReference type="Proteomes" id="UP000232323"/>
    </source>
</evidence>
<dbReference type="CDD" id="cd00229">
    <property type="entry name" value="SGNH_hydrolase"/>
    <property type="match status" value="1"/>
</dbReference>
<reference evidence="2 3" key="1">
    <citation type="submission" date="2017-08" db="EMBL/GenBank/DDBJ databases">
        <title>Acidophilic green algal genome provides insights into adaptation to an acidic environment.</title>
        <authorList>
            <person name="Hirooka S."/>
            <person name="Hirose Y."/>
            <person name="Kanesaki Y."/>
            <person name="Higuchi S."/>
            <person name="Fujiwara T."/>
            <person name="Onuma R."/>
            <person name="Era A."/>
            <person name="Ohbayashi R."/>
            <person name="Uzuka A."/>
            <person name="Nozaki H."/>
            <person name="Yoshikawa H."/>
            <person name="Miyagishima S.Y."/>
        </authorList>
    </citation>
    <scope>NUCLEOTIDE SEQUENCE [LARGE SCALE GENOMIC DNA]</scope>
    <source>
        <strain evidence="2 3">NIES-2499</strain>
    </source>
</reference>
<dbReference type="PANTHER" id="PTHR34407:SF1">
    <property type="entry name" value="SGNH HYDROLASE-TYPE ESTERASE DOMAIN-CONTAINING PROTEIN"/>
    <property type="match status" value="1"/>
</dbReference>
<dbReference type="SUPFAM" id="SSF52266">
    <property type="entry name" value="SGNH hydrolase"/>
    <property type="match status" value="1"/>
</dbReference>
<feature type="chain" id="PRO_5013032841" description="SGNH hydrolase-type esterase domain-containing protein" evidence="1">
    <location>
        <begin position="25"/>
        <end position="659"/>
    </location>
</feature>
<gene>
    <name evidence="2" type="ORF">CEUSTIGMA_g928.t1</name>
</gene>
<protein>
    <recommendedName>
        <fullName evidence="4">SGNH hydrolase-type esterase domain-containing protein</fullName>
    </recommendedName>
</protein>
<name>A0A250WRZ5_9CHLO</name>
<dbReference type="Proteomes" id="UP000232323">
    <property type="component" value="Unassembled WGS sequence"/>
</dbReference>
<dbReference type="InterPro" id="IPR036514">
    <property type="entry name" value="SGNH_hydro_sf"/>
</dbReference>
<keyword evidence="3" id="KW-1185">Reference proteome</keyword>
<dbReference type="Gene3D" id="3.40.50.1110">
    <property type="entry name" value="SGNH hydrolase"/>
    <property type="match status" value="1"/>
</dbReference>
<comment type="caution">
    <text evidence="2">The sequence shown here is derived from an EMBL/GenBank/DDBJ whole genome shotgun (WGS) entry which is preliminary data.</text>
</comment>
<dbReference type="OrthoDB" id="536540at2759"/>
<evidence type="ECO:0000256" key="1">
    <source>
        <dbReference type="SAM" id="SignalP"/>
    </source>
</evidence>